<evidence type="ECO:0000313" key="1">
    <source>
        <dbReference type="EMBL" id="MCP9199990.1"/>
    </source>
</evidence>
<evidence type="ECO:0000313" key="2">
    <source>
        <dbReference type="Proteomes" id="UP001155280"/>
    </source>
</evidence>
<sequence length="222" mass="25295">MNKQDLIKRTDKLIDQGRKVLATKKFVELSGEIVDRGLKDGFRTASLSFIKNLYGDSHIYYKDFESRVKGVGFREIESGINILLAIKDEIDNDWLLAITMMISAEIFSDFLEMGKYLLDQNYKDAAAVMIGSVLEEHLRLICKKNSIDIEFTNNAGDTKAKKADTMNADLAKANVYGVLEQKNVTAWLDLRNRAAHGKYTEYTKEQVEIMYQGVLNFIMTNK</sequence>
<protein>
    <recommendedName>
        <fullName evidence="3">DUF4145 domain-containing protein</fullName>
    </recommendedName>
</protein>
<dbReference type="RefSeq" id="WP_241551801.1">
    <property type="nucleotide sequence ID" value="NZ_JANCNS010000002.1"/>
</dbReference>
<keyword evidence="2" id="KW-1185">Reference proteome</keyword>
<dbReference type="EMBL" id="JANCNS010000002">
    <property type="protein sequence ID" value="MCP9199990.1"/>
    <property type="molecule type" value="Genomic_DNA"/>
</dbReference>
<dbReference type="Proteomes" id="UP001155280">
    <property type="component" value="Unassembled WGS sequence"/>
</dbReference>
<reference evidence="1" key="1">
    <citation type="submission" date="2022-07" db="EMBL/GenBank/DDBJ databases">
        <title>Gramela sediminis sp. nov., isolated from deep-sea sediment of the Indian Ocean.</title>
        <authorList>
            <person name="Shi H."/>
        </authorList>
    </citation>
    <scope>NUCLEOTIDE SEQUENCE</scope>
    <source>
        <strain evidence="1">GC03-9</strain>
    </source>
</reference>
<name>A0A9X2I509_9FLAO</name>
<evidence type="ECO:0008006" key="3">
    <source>
        <dbReference type="Google" id="ProtNLM"/>
    </source>
</evidence>
<comment type="caution">
    <text evidence="1">The sequence shown here is derived from an EMBL/GenBank/DDBJ whole genome shotgun (WGS) entry which is preliminary data.</text>
</comment>
<proteinExistence type="predicted"/>
<organism evidence="1 2">
    <name type="scientific">Christiangramia oceanisediminis</name>
    <dbReference type="NCBI Taxonomy" id="2920386"/>
    <lineage>
        <taxon>Bacteria</taxon>
        <taxon>Pseudomonadati</taxon>
        <taxon>Bacteroidota</taxon>
        <taxon>Flavobacteriia</taxon>
        <taxon>Flavobacteriales</taxon>
        <taxon>Flavobacteriaceae</taxon>
        <taxon>Christiangramia</taxon>
    </lineage>
</organism>
<accession>A0A9X2I509</accession>
<dbReference type="AlphaFoldDB" id="A0A9X2I509"/>
<gene>
    <name evidence="1" type="ORF">MKO06_08735</name>
</gene>